<gene>
    <name evidence="1" type="ORF">FHX44_117897</name>
</gene>
<dbReference type="RefSeq" id="WP_147260368.1">
    <property type="nucleotide sequence ID" value="NZ_VIWU01000001.1"/>
</dbReference>
<reference evidence="1 2" key="1">
    <citation type="submission" date="2019-06" db="EMBL/GenBank/DDBJ databases">
        <title>Sequencing the genomes of 1000 actinobacteria strains.</title>
        <authorList>
            <person name="Klenk H.-P."/>
        </authorList>
    </citation>
    <scope>NUCLEOTIDE SEQUENCE [LARGE SCALE GENOMIC DNA]</scope>
    <source>
        <strain evidence="1 2">DSM 45671</strain>
    </source>
</reference>
<dbReference type="SUPFAM" id="SSF55298">
    <property type="entry name" value="YjgF-like"/>
    <property type="match status" value="1"/>
</dbReference>
<dbReference type="InterPro" id="IPR035959">
    <property type="entry name" value="RutC-like_sf"/>
</dbReference>
<keyword evidence="2" id="KW-1185">Reference proteome</keyword>
<evidence type="ECO:0000313" key="2">
    <source>
        <dbReference type="Proteomes" id="UP000321261"/>
    </source>
</evidence>
<dbReference type="Gene3D" id="3.30.1330.40">
    <property type="entry name" value="RutC-like"/>
    <property type="match status" value="1"/>
</dbReference>
<accession>A0A561T4C7</accession>
<dbReference type="PANTHER" id="PTHR43857">
    <property type="entry name" value="BLR7761 PROTEIN"/>
    <property type="match status" value="1"/>
</dbReference>
<name>A0A561T4C7_9PSEU</name>
<dbReference type="PANTHER" id="PTHR43857:SF1">
    <property type="entry name" value="YJGH FAMILY PROTEIN"/>
    <property type="match status" value="1"/>
</dbReference>
<evidence type="ECO:0000313" key="1">
    <source>
        <dbReference type="EMBL" id="TWF81952.1"/>
    </source>
</evidence>
<dbReference type="InterPro" id="IPR006175">
    <property type="entry name" value="YjgF/YER057c/UK114"/>
</dbReference>
<proteinExistence type="predicted"/>
<dbReference type="AlphaFoldDB" id="A0A561T4C7"/>
<dbReference type="CDD" id="cd00448">
    <property type="entry name" value="YjgF_YER057c_UK114_family"/>
    <property type="match status" value="1"/>
</dbReference>
<comment type="caution">
    <text evidence="1">The sequence shown here is derived from an EMBL/GenBank/DDBJ whole genome shotgun (WGS) entry which is preliminary data.</text>
</comment>
<dbReference type="EMBL" id="VIWU01000001">
    <property type="protein sequence ID" value="TWF81952.1"/>
    <property type="molecule type" value="Genomic_DNA"/>
</dbReference>
<sequence length="131" mass="13881">MQRTAVNPWNWSLGIGFDQAELIEGGRRQLICSGQTSVDADGRPQHPGDMRVQVGLAMDNVEAVLAGADMTLGDVVRLNVYTTDVDAVLGCFDVIAQRFGAAGVRPASTLLGVTRLAIPELMVELEATAVA</sequence>
<dbReference type="Pfam" id="PF01042">
    <property type="entry name" value="Ribonuc_L-PSP"/>
    <property type="match status" value="1"/>
</dbReference>
<dbReference type="OrthoDB" id="4375842at2"/>
<protein>
    <submittedName>
        <fullName evidence="1">Enamine deaminase RidA (YjgF/YER057c/UK114 family)</fullName>
    </submittedName>
</protein>
<organism evidence="1 2">
    <name type="scientific">Pseudonocardia hierapolitana</name>
    <dbReference type="NCBI Taxonomy" id="1128676"/>
    <lineage>
        <taxon>Bacteria</taxon>
        <taxon>Bacillati</taxon>
        <taxon>Actinomycetota</taxon>
        <taxon>Actinomycetes</taxon>
        <taxon>Pseudonocardiales</taxon>
        <taxon>Pseudonocardiaceae</taxon>
        <taxon>Pseudonocardia</taxon>
    </lineage>
</organism>
<dbReference type="Proteomes" id="UP000321261">
    <property type="component" value="Unassembled WGS sequence"/>
</dbReference>